<keyword evidence="1 2" id="KW-0687">Ribonucleoprotein</keyword>
<name>L8HGT0_ACACF</name>
<dbReference type="Pfam" id="PF00333">
    <property type="entry name" value="Ribosomal_S5"/>
    <property type="match status" value="1"/>
</dbReference>
<dbReference type="AlphaFoldDB" id="L8HGT0"/>
<dbReference type="Gene3D" id="3.30.160.20">
    <property type="match status" value="1"/>
</dbReference>
<feature type="domain" description="S5 DRBM" evidence="4">
    <location>
        <begin position="35"/>
        <end position="84"/>
    </location>
</feature>
<evidence type="ECO:0000256" key="3">
    <source>
        <dbReference type="SAM" id="MobiDB-lite"/>
    </source>
</evidence>
<dbReference type="RefSeq" id="XP_004353446.1">
    <property type="nucleotide sequence ID" value="XM_004353394.1"/>
</dbReference>
<evidence type="ECO:0000313" key="6">
    <source>
        <dbReference type="Proteomes" id="UP000011083"/>
    </source>
</evidence>
<dbReference type="SUPFAM" id="SSF54211">
    <property type="entry name" value="Ribosomal protein S5 domain 2-like"/>
    <property type="match status" value="1"/>
</dbReference>
<gene>
    <name evidence="5" type="ORF">ACA1_074850</name>
</gene>
<dbReference type="GeneID" id="14924915"/>
<keyword evidence="6" id="KW-1185">Reference proteome</keyword>
<evidence type="ECO:0000256" key="2">
    <source>
        <dbReference type="RuleBase" id="RU003823"/>
    </source>
</evidence>
<reference evidence="5 6" key="1">
    <citation type="journal article" date="2013" name="Genome Biol.">
        <title>Genome of Acanthamoeba castellanii highlights extensive lateral gene transfer and early evolution of tyrosine kinase signaling.</title>
        <authorList>
            <person name="Clarke M."/>
            <person name="Lohan A.J."/>
            <person name="Liu B."/>
            <person name="Lagkouvardos I."/>
            <person name="Roy S."/>
            <person name="Zafar N."/>
            <person name="Bertelli C."/>
            <person name="Schilde C."/>
            <person name="Kianianmomeni A."/>
            <person name="Burglin T.R."/>
            <person name="Frech C."/>
            <person name="Turcotte B."/>
            <person name="Kopec K.O."/>
            <person name="Synnott J.M."/>
            <person name="Choo C."/>
            <person name="Paponov I."/>
            <person name="Finkler A."/>
            <person name="Soon Heng Tan C."/>
            <person name="Hutchins A.P."/>
            <person name="Weinmeier T."/>
            <person name="Rattei T."/>
            <person name="Chu J.S."/>
            <person name="Gimenez G."/>
            <person name="Irimia M."/>
            <person name="Rigden D.J."/>
            <person name="Fitzpatrick D.A."/>
            <person name="Lorenzo-Morales J."/>
            <person name="Bateman A."/>
            <person name="Chiu C.H."/>
            <person name="Tang P."/>
            <person name="Hegemann P."/>
            <person name="Fromm H."/>
            <person name="Raoult D."/>
            <person name="Greub G."/>
            <person name="Miranda-Saavedra D."/>
            <person name="Chen N."/>
            <person name="Nash P."/>
            <person name="Ginger M.L."/>
            <person name="Horn M."/>
            <person name="Schaap P."/>
            <person name="Caler L."/>
            <person name="Loftus B."/>
        </authorList>
    </citation>
    <scope>NUCLEOTIDE SEQUENCE [LARGE SCALE GENOMIC DNA]</scope>
    <source>
        <strain evidence="5 6">Neff</strain>
    </source>
</reference>
<dbReference type="GO" id="GO:0006412">
    <property type="term" value="P:translation"/>
    <property type="evidence" value="ECO:0007669"/>
    <property type="project" value="InterPro"/>
</dbReference>
<dbReference type="Pfam" id="PF03719">
    <property type="entry name" value="Ribosomal_S5_C"/>
    <property type="match status" value="1"/>
</dbReference>
<dbReference type="GO" id="GO:1990904">
    <property type="term" value="C:ribonucleoprotein complex"/>
    <property type="evidence" value="ECO:0007669"/>
    <property type="project" value="UniProtKB-UniRule"/>
</dbReference>
<evidence type="ECO:0000313" key="5">
    <source>
        <dbReference type="EMBL" id="ELR23918.1"/>
    </source>
</evidence>
<sequence length="252" mass="27076">MKGQVASLAEIYRDSEKVDPLVCWVWSGCTPTARTMSSSTTSYRVAAAVGDQVCQVGVGVAVAQDVSIAIRSAIKKAKEAVAPVRKGYYYGIDGVGRMAAAILYLAGIEDVHYHVEGPRDSKINLFEAIFDALKQQYGRVLPCDWAAPGAGPAVAATRADDEDDDAENEDEEKEETTATTRGGGEAQAKDDAHEVEGEESEGDEEEQNWVEVHYPKRRRKPKAKPPHITDAGDDVVAVAVANNKAEAQALAE</sequence>
<feature type="compositionally biased region" description="Acidic residues" evidence="3">
    <location>
        <begin position="160"/>
        <end position="174"/>
    </location>
</feature>
<dbReference type="KEGG" id="acan:ACA1_074850"/>
<dbReference type="GO" id="GO:0003735">
    <property type="term" value="F:structural constituent of ribosome"/>
    <property type="evidence" value="ECO:0007669"/>
    <property type="project" value="UniProtKB-UniRule"/>
</dbReference>
<dbReference type="GO" id="GO:0005840">
    <property type="term" value="C:ribosome"/>
    <property type="evidence" value="ECO:0007669"/>
    <property type="project" value="UniProtKB-KW"/>
</dbReference>
<dbReference type="InterPro" id="IPR013810">
    <property type="entry name" value="Ribosomal_uS5_N"/>
</dbReference>
<dbReference type="SUPFAM" id="SSF54768">
    <property type="entry name" value="dsRNA-binding domain-like"/>
    <property type="match status" value="1"/>
</dbReference>
<dbReference type="PROSITE" id="PS50881">
    <property type="entry name" value="S5_DSRBD"/>
    <property type="match status" value="1"/>
</dbReference>
<dbReference type="STRING" id="1257118.L8HGT0"/>
<comment type="similarity">
    <text evidence="2">Belongs to the universal ribosomal protein uS5 family.</text>
</comment>
<dbReference type="GO" id="GO:0003723">
    <property type="term" value="F:RNA binding"/>
    <property type="evidence" value="ECO:0007669"/>
    <property type="project" value="InterPro"/>
</dbReference>
<feature type="compositionally biased region" description="Acidic residues" evidence="3">
    <location>
        <begin position="196"/>
        <end position="208"/>
    </location>
</feature>
<proteinExistence type="inferred from homology"/>
<protein>
    <recommendedName>
        <fullName evidence="4">S5 DRBM domain-containing protein</fullName>
    </recommendedName>
</protein>
<feature type="region of interest" description="Disordered" evidence="3">
    <location>
        <begin position="151"/>
        <end position="232"/>
    </location>
</feature>
<dbReference type="InterPro" id="IPR005324">
    <property type="entry name" value="Ribosomal_uS5_C"/>
</dbReference>
<dbReference type="EMBL" id="KB007842">
    <property type="protein sequence ID" value="ELR23918.1"/>
    <property type="molecule type" value="Genomic_DNA"/>
</dbReference>
<dbReference type="InterPro" id="IPR020568">
    <property type="entry name" value="Ribosomal_Su5_D2-typ_SF"/>
</dbReference>
<organism evidence="5 6">
    <name type="scientific">Acanthamoeba castellanii (strain ATCC 30010 / Neff)</name>
    <dbReference type="NCBI Taxonomy" id="1257118"/>
    <lineage>
        <taxon>Eukaryota</taxon>
        <taxon>Amoebozoa</taxon>
        <taxon>Discosea</taxon>
        <taxon>Longamoebia</taxon>
        <taxon>Centramoebida</taxon>
        <taxon>Acanthamoebidae</taxon>
        <taxon>Acanthamoeba</taxon>
    </lineage>
</organism>
<keyword evidence="1 2" id="KW-0689">Ribosomal protein</keyword>
<accession>L8HGT0</accession>
<feature type="compositionally biased region" description="Basic residues" evidence="3">
    <location>
        <begin position="215"/>
        <end position="225"/>
    </location>
</feature>
<dbReference type="Proteomes" id="UP000011083">
    <property type="component" value="Unassembled WGS sequence"/>
</dbReference>
<evidence type="ECO:0000259" key="4">
    <source>
        <dbReference type="PROSITE" id="PS50881"/>
    </source>
</evidence>
<evidence type="ECO:0000256" key="1">
    <source>
        <dbReference type="PROSITE-ProRule" id="PRU00268"/>
    </source>
</evidence>
<dbReference type="VEuPathDB" id="AmoebaDB:ACA1_074850"/>